<dbReference type="AlphaFoldDB" id="K2KJX6"/>
<dbReference type="Proteomes" id="UP000014115">
    <property type="component" value="Unassembled WGS sequence"/>
</dbReference>
<protein>
    <recommendedName>
        <fullName evidence="1">Methyltransferase domain-containing protein</fullName>
    </recommendedName>
</protein>
<dbReference type="EMBL" id="AMRG01000010">
    <property type="protein sequence ID" value="EKE82909.1"/>
    <property type="molecule type" value="Genomic_DNA"/>
</dbReference>
<feature type="domain" description="Methyltransferase" evidence="1">
    <location>
        <begin position="107"/>
        <end position="239"/>
    </location>
</feature>
<comment type="caution">
    <text evidence="2">The sequence shown here is derived from an EMBL/GenBank/DDBJ whole genome shotgun (WGS) entry which is preliminary data.</text>
</comment>
<dbReference type="InterPro" id="IPR025714">
    <property type="entry name" value="Methyltranfer_dom"/>
</dbReference>
<dbReference type="eggNOG" id="ENOG502Z7Q4">
    <property type="taxonomic scope" value="Bacteria"/>
</dbReference>
<dbReference type="RefSeq" id="WP_008488999.1">
    <property type="nucleotide sequence ID" value="NZ_AMRG01000010.1"/>
</dbReference>
<dbReference type="PATRIC" id="fig|740709.3.peg.1765"/>
<evidence type="ECO:0000313" key="2">
    <source>
        <dbReference type="EMBL" id="EKE82909.1"/>
    </source>
</evidence>
<dbReference type="PANTHER" id="PTHR13369:SF0">
    <property type="entry name" value="GLUTATHIONE S-TRANSFERASE C-TERMINAL DOMAIN-CONTAINING PROTEIN"/>
    <property type="match status" value="1"/>
</dbReference>
<organism evidence="2 3">
    <name type="scientific">Idiomarina xiamenensis 10-D-4</name>
    <dbReference type="NCBI Taxonomy" id="740709"/>
    <lineage>
        <taxon>Bacteria</taxon>
        <taxon>Pseudomonadati</taxon>
        <taxon>Pseudomonadota</taxon>
        <taxon>Gammaproteobacteria</taxon>
        <taxon>Alteromonadales</taxon>
        <taxon>Idiomarinaceae</taxon>
        <taxon>Idiomarina</taxon>
    </lineage>
</organism>
<name>K2KJX6_9GAMM</name>
<evidence type="ECO:0000259" key="1">
    <source>
        <dbReference type="Pfam" id="PF13679"/>
    </source>
</evidence>
<evidence type="ECO:0000313" key="3">
    <source>
        <dbReference type="Proteomes" id="UP000014115"/>
    </source>
</evidence>
<gene>
    <name evidence="2" type="ORF">A10D4_08719</name>
</gene>
<keyword evidence="3" id="KW-1185">Reference proteome</keyword>
<dbReference type="Pfam" id="PF13679">
    <property type="entry name" value="Methyltransf_32"/>
    <property type="match status" value="1"/>
</dbReference>
<dbReference type="PANTHER" id="PTHR13369">
    <property type="match status" value="1"/>
</dbReference>
<dbReference type="STRING" id="740709.A10D4_08719"/>
<dbReference type="OrthoDB" id="5298194at2"/>
<accession>K2KJX6</accession>
<proteinExistence type="predicted"/>
<reference evidence="2 3" key="1">
    <citation type="journal article" date="2012" name="J. Bacteriol.">
        <title>Genome Sequence of Idiomarina xiamenensis Type Strain 10-D-4.</title>
        <authorList>
            <person name="Lai Q."/>
            <person name="Wang L."/>
            <person name="Wang W."/>
            <person name="Shao Z."/>
        </authorList>
    </citation>
    <scope>NUCLEOTIDE SEQUENCE [LARGE SCALE GENOMIC DNA]</scope>
    <source>
        <strain evidence="2 3">10-D-4</strain>
    </source>
</reference>
<sequence length="423" mass="47680">MRINNAQQTELGQFRQLFRHYTDVLLEYRGYWQLASFQQTQLPWHNTELCRYIQQPSGVVSDAELLRFFPALQSLPAISSCNDDAASAIKTSEARWPFWLTSGIGGRKLAQITAFLDAVDEPLTPLNTSSALADTLEWCAGKGHLGRLLSFQRQQAVTSVEWQDDLCQQGQQLAEQHQVAQRFVTMDVLSNDSRLLLSQHRRVLALHACGQLHLSLLQQAVSAQTAELHIAPCCYHLIDGDSYQPLSQAGKQRDLKLSRLDLKLAVQGVVTGGQRAQRLRQRELLWRMAYQCWRQSASGDNQYRPLGAVRAAQLHGELSEFVAWAASQQGLSVTTPIVSEALLKLAAAKVALIRQIESVQQLFRQPLELWLLLDRVLFLQEQGYEVNLRRFCAPQLTPRNWLIQAHRVVPRAAATTAQPCSVK</sequence>